<dbReference type="Proteomes" id="UP000032675">
    <property type="component" value="Unassembled WGS sequence"/>
</dbReference>
<evidence type="ECO:0000313" key="3">
    <source>
        <dbReference type="Proteomes" id="UP000032675"/>
    </source>
</evidence>
<dbReference type="Gene3D" id="3.40.5.80">
    <property type="match status" value="1"/>
</dbReference>
<dbReference type="InterPro" id="IPR041227">
    <property type="entry name" value="FluMu_N"/>
</dbReference>
<organism evidence="2 3">
    <name type="scientific">Komagataeibacter europaeus NBRC 3261</name>
    <dbReference type="NCBI Taxonomy" id="1234669"/>
    <lineage>
        <taxon>Bacteria</taxon>
        <taxon>Pseudomonadati</taxon>
        <taxon>Pseudomonadota</taxon>
        <taxon>Alphaproteobacteria</taxon>
        <taxon>Acetobacterales</taxon>
        <taxon>Acetobacteraceae</taxon>
        <taxon>Komagataeibacter</taxon>
    </lineage>
</organism>
<proteinExistence type="predicted"/>
<protein>
    <recommendedName>
        <fullName evidence="1">Mu-like prophage FluMu N-terminal domain-containing protein</fullName>
    </recommendedName>
</protein>
<gene>
    <name evidence="2" type="ORF">Geu3261_0269_008</name>
</gene>
<dbReference type="EMBL" id="BANI01000230">
    <property type="protein sequence ID" value="GAN97836.1"/>
    <property type="molecule type" value="Genomic_DNA"/>
</dbReference>
<dbReference type="AlphaFoldDB" id="A0A0D6Q515"/>
<dbReference type="SUPFAM" id="SSF160059">
    <property type="entry name" value="PriA/YqbF domain"/>
    <property type="match status" value="1"/>
</dbReference>
<feature type="domain" description="Mu-like prophage FluMu N-terminal" evidence="1">
    <location>
        <begin position="74"/>
        <end position="111"/>
    </location>
</feature>
<accession>A0A0D6Q515</accession>
<name>A0A0D6Q515_KOMEU</name>
<reference evidence="2 3" key="1">
    <citation type="submission" date="2012-11" db="EMBL/GenBank/DDBJ databases">
        <title>Whole genome sequence of Gluconacetobacter europaeus NBRC3261.</title>
        <authorList>
            <person name="Azuma Y."/>
            <person name="Higashiura N."/>
            <person name="Hirakawa H."/>
            <person name="Matsushita K."/>
        </authorList>
    </citation>
    <scope>NUCLEOTIDE SEQUENCE [LARGE SCALE GENOMIC DNA]</scope>
    <source>
        <strain evidence="2 3">NBRC 3261</strain>
    </source>
</reference>
<dbReference type="Pfam" id="PF17891">
    <property type="entry name" value="FluMu_N"/>
    <property type="match status" value="1"/>
</dbReference>
<sequence>MSAKSTATQNAKAGTADTEDTGGVVEHLVEKFDEVMDAEAKAAQAQAVSSQVVLLSKGHARSVPNDSLIIVCREPGFRRAGIAHPAVEVYAADHFNAEQLAMLVAEPMLEVIGVKE</sequence>
<dbReference type="RefSeq" id="WP_048852234.1">
    <property type="nucleotide sequence ID" value="NZ_BANI01000230.1"/>
</dbReference>
<evidence type="ECO:0000259" key="1">
    <source>
        <dbReference type="Pfam" id="PF17891"/>
    </source>
</evidence>
<comment type="caution">
    <text evidence="2">The sequence shown here is derived from an EMBL/GenBank/DDBJ whole genome shotgun (WGS) entry which is preliminary data.</text>
</comment>
<evidence type="ECO:0000313" key="2">
    <source>
        <dbReference type="EMBL" id="GAN97836.1"/>
    </source>
</evidence>